<proteinExistence type="predicted"/>
<protein>
    <submittedName>
        <fullName evidence="1">Uncharacterized protein</fullName>
    </submittedName>
</protein>
<reference evidence="1" key="1">
    <citation type="journal article" date="2020" name="BMC Genomics">
        <title>Correction to: Identification and distribution of gene clusters required for synthesis of sphingolipid metabolism inhibitors in diverse species of the filamentous fungus Fusarium.</title>
        <authorList>
            <person name="Kim H.S."/>
            <person name="Lohmar J.M."/>
            <person name="Busman M."/>
            <person name="Brown D.W."/>
            <person name="Naumann T.A."/>
            <person name="Divon H.H."/>
            <person name="Lysoe E."/>
            <person name="Uhlig S."/>
            <person name="Proctor R.H."/>
        </authorList>
    </citation>
    <scope>NUCLEOTIDE SEQUENCE</scope>
    <source>
        <strain evidence="1">NRRL 45417</strain>
    </source>
</reference>
<reference evidence="1" key="2">
    <citation type="submission" date="2020-05" db="EMBL/GenBank/DDBJ databases">
        <authorList>
            <person name="Kim H.-S."/>
            <person name="Proctor R.H."/>
            <person name="Brown D.W."/>
        </authorList>
    </citation>
    <scope>NUCLEOTIDE SEQUENCE</scope>
    <source>
        <strain evidence="1">NRRL 45417</strain>
    </source>
</reference>
<organism evidence="1 2">
    <name type="scientific">Fusarium gaditjirri</name>
    <dbReference type="NCBI Taxonomy" id="282569"/>
    <lineage>
        <taxon>Eukaryota</taxon>
        <taxon>Fungi</taxon>
        <taxon>Dikarya</taxon>
        <taxon>Ascomycota</taxon>
        <taxon>Pezizomycotina</taxon>
        <taxon>Sordariomycetes</taxon>
        <taxon>Hypocreomycetidae</taxon>
        <taxon>Hypocreales</taxon>
        <taxon>Nectriaceae</taxon>
        <taxon>Fusarium</taxon>
        <taxon>Fusarium nisikadoi species complex</taxon>
    </lineage>
</organism>
<sequence length="273" mass="30951">MSNQTFLDSIPRSFDQTSYQPTRLAMDATIDGAFEALDDSHFDLQPFTVQETLREDSATLERKRFSWETPSTSSYQAISDDTFDNDEESQLFICSPSSVCSRAHEQLLSILPDDITGTFVNNYESLNQRVQRWLSDLPDIPWLDVIYVDALQESTEDEPSWAINIEHSREPMPETEGLLNYLDFLGTCYEDIQPTSPTGGYIDYGKPGLDAATDATATLDAYHLTLLQINSSSTFATKADWKFRPSMRRQFPRGLEKEARRSISLVASSRSHE</sequence>
<keyword evidence="2" id="KW-1185">Reference proteome</keyword>
<evidence type="ECO:0000313" key="2">
    <source>
        <dbReference type="Proteomes" id="UP000604273"/>
    </source>
</evidence>
<comment type="caution">
    <text evidence="1">The sequence shown here is derived from an EMBL/GenBank/DDBJ whole genome shotgun (WGS) entry which is preliminary data.</text>
</comment>
<evidence type="ECO:0000313" key="1">
    <source>
        <dbReference type="EMBL" id="KAF4953205.1"/>
    </source>
</evidence>
<gene>
    <name evidence="1" type="ORF">FGADI_6180</name>
</gene>
<accession>A0A8H4T8A7</accession>
<name>A0A8H4T8A7_9HYPO</name>
<dbReference type="OrthoDB" id="5012172at2759"/>
<dbReference type="EMBL" id="JABFAI010000140">
    <property type="protein sequence ID" value="KAF4953205.1"/>
    <property type="molecule type" value="Genomic_DNA"/>
</dbReference>
<dbReference type="AlphaFoldDB" id="A0A8H4T8A7"/>
<dbReference type="Proteomes" id="UP000604273">
    <property type="component" value="Unassembled WGS sequence"/>
</dbReference>